<sequence length="527" mass="56805">MAQRGQLICSPPSPLHHDPCTTLDESCPLLAHATPNNLESQAPSPPAKVHPTSTPLPKAQLVCLCLIRLVDPIAFTQIFPYVNEMMAHLHLTNDPSRVGFYSGLAESAFSVFSLFSIYQWARLSDVIGRRPVIFIGILGASLATLLFGLQRSLPGVLLVRCIGGFFSGNTAVIYSVLGEITDSTNQAIAFPIFGLAWPVGSIIGPLIGGAFSSPASSFPNLFSHDFFRTYPYFLPGCIASILSVIGAVFGYVFLEETLPSKRRGLPVSKSITEDHQEQKSAPYTFRMLISVPIIRALSLSGAGLSFTYTAFDVLFVLFCYSPIESGGLALSAVEIGFCLAIAGFISCAIQLFVTPILLARCDHVRVYNRCMGLWPYCFLALPLLNMVARIGLPIMDHQVREEALHLADVDRRVQGIVWCGIAALLALSRLGCLAFALSMILVKENAPTPESLGATNGLVLFAMCLTRSFCPAFASSLFASLASNNILCGNLWAVIMATIAYACSLLGSQIERGRELSTVSDDCGLSE</sequence>
<dbReference type="EMBL" id="WHVB01000010">
    <property type="protein sequence ID" value="KAF8479187.1"/>
    <property type="molecule type" value="Genomic_DNA"/>
</dbReference>
<evidence type="ECO:0000259" key="7">
    <source>
        <dbReference type="PROSITE" id="PS50850"/>
    </source>
</evidence>
<feature type="transmembrane region" description="Helical" evidence="6">
    <location>
        <begin position="491"/>
        <end position="508"/>
    </location>
</feature>
<dbReference type="PANTHER" id="PTHR23504:SF15">
    <property type="entry name" value="MAJOR FACILITATOR SUPERFAMILY (MFS) PROFILE DOMAIN-CONTAINING PROTEIN"/>
    <property type="match status" value="1"/>
</dbReference>
<comment type="subcellular location">
    <subcellularLocation>
        <location evidence="1">Membrane</location>
        <topology evidence="1">Multi-pass membrane protein</topology>
    </subcellularLocation>
</comment>
<dbReference type="Proteomes" id="UP000759537">
    <property type="component" value="Unassembled WGS sequence"/>
</dbReference>
<reference evidence="8" key="1">
    <citation type="submission" date="2019-10" db="EMBL/GenBank/DDBJ databases">
        <authorList>
            <consortium name="DOE Joint Genome Institute"/>
            <person name="Kuo A."/>
            <person name="Miyauchi S."/>
            <person name="Kiss E."/>
            <person name="Drula E."/>
            <person name="Kohler A."/>
            <person name="Sanchez-Garcia M."/>
            <person name="Andreopoulos B."/>
            <person name="Barry K.W."/>
            <person name="Bonito G."/>
            <person name="Buee M."/>
            <person name="Carver A."/>
            <person name="Chen C."/>
            <person name="Cichocki N."/>
            <person name="Clum A."/>
            <person name="Culley D."/>
            <person name="Crous P.W."/>
            <person name="Fauchery L."/>
            <person name="Girlanda M."/>
            <person name="Hayes R."/>
            <person name="Keri Z."/>
            <person name="LaButti K."/>
            <person name="Lipzen A."/>
            <person name="Lombard V."/>
            <person name="Magnuson J."/>
            <person name="Maillard F."/>
            <person name="Morin E."/>
            <person name="Murat C."/>
            <person name="Nolan M."/>
            <person name="Ohm R."/>
            <person name="Pangilinan J."/>
            <person name="Pereira M."/>
            <person name="Perotto S."/>
            <person name="Peter M."/>
            <person name="Riley R."/>
            <person name="Sitrit Y."/>
            <person name="Stielow B."/>
            <person name="Szollosi G."/>
            <person name="Zifcakova L."/>
            <person name="Stursova M."/>
            <person name="Spatafora J.W."/>
            <person name="Tedersoo L."/>
            <person name="Vaario L.-M."/>
            <person name="Yamada A."/>
            <person name="Yan M."/>
            <person name="Wang P."/>
            <person name="Xu J."/>
            <person name="Bruns T."/>
            <person name="Baldrian P."/>
            <person name="Vilgalys R."/>
            <person name="Henrissat B."/>
            <person name="Grigoriev I.V."/>
            <person name="Hibbett D."/>
            <person name="Nagy L.G."/>
            <person name="Martin F.M."/>
        </authorList>
    </citation>
    <scope>NUCLEOTIDE SEQUENCE</scope>
    <source>
        <strain evidence="8">Prilba</strain>
    </source>
</reference>
<feature type="transmembrane region" description="Helical" evidence="6">
    <location>
        <begin position="232"/>
        <end position="254"/>
    </location>
</feature>
<evidence type="ECO:0000256" key="5">
    <source>
        <dbReference type="ARBA" id="ARBA00023136"/>
    </source>
</evidence>
<feature type="transmembrane region" description="Helical" evidence="6">
    <location>
        <begin position="454"/>
        <end position="479"/>
    </location>
</feature>
<feature type="transmembrane region" description="Helical" evidence="6">
    <location>
        <begin position="296"/>
        <end position="323"/>
    </location>
</feature>
<evidence type="ECO:0000256" key="6">
    <source>
        <dbReference type="SAM" id="Phobius"/>
    </source>
</evidence>
<keyword evidence="5 6" id="KW-0472">Membrane</keyword>
<feature type="transmembrane region" description="Helical" evidence="6">
    <location>
        <begin position="132"/>
        <end position="149"/>
    </location>
</feature>
<feature type="transmembrane region" description="Helical" evidence="6">
    <location>
        <begin position="373"/>
        <end position="395"/>
    </location>
</feature>
<dbReference type="InterPro" id="IPR011701">
    <property type="entry name" value="MFS"/>
</dbReference>
<feature type="transmembrane region" description="Helical" evidence="6">
    <location>
        <begin position="415"/>
        <end position="442"/>
    </location>
</feature>
<dbReference type="PROSITE" id="PS50850">
    <property type="entry name" value="MFS"/>
    <property type="match status" value="1"/>
</dbReference>
<reference evidence="8" key="2">
    <citation type="journal article" date="2020" name="Nat. Commun.">
        <title>Large-scale genome sequencing of mycorrhizal fungi provides insights into the early evolution of symbiotic traits.</title>
        <authorList>
            <person name="Miyauchi S."/>
            <person name="Kiss E."/>
            <person name="Kuo A."/>
            <person name="Drula E."/>
            <person name="Kohler A."/>
            <person name="Sanchez-Garcia M."/>
            <person name="Morin E."/>
            <person name="Andreopoulos B."/>
            <person name="Barry K.W."/>
            <person name="Bonito G."/>
            <person name="Buee M."/>
            <person name="Carver A."/>
            <person name="Chen C."/>
            <person name="Cichocki N."/>
            <person name="Clum A."/>
            <person name="Culley D."/>
            <person name="Crous P.W."/>
            <person name="Fauchery L."/>
            <person name="Girlanda M."/>
            <person name="Hayes R.D."/>
            <person name="Keri Z."/>
            <person name="LaButti K."/>
            <person name="Lipzen A."/>
            <person name="Lombard V."/>
            <person name="Magnuson J."/>
            <person name="Maillard F."/>
            <person name="Murat C."/>
            <person name="Nolan M."/>
            <person name="Ohm R.A."/>
            <person name="Pangilinan J."/>
            <person name="Pereira M.F."/>
            <person name="Perotto S."/>
            <person name="Peter M."/>
            <person name="Pfister S."/>
            <person name="Riley R."/>
            <person name="Sitrit Y."/>
            <person name="Stielow J.B."/>
            <person name="Szollosi G."/>
            <person name="Zifcakova L."/>
            <person name="Stursova M."/>
            <person name="Spatafora J.W."/>
            <person name="Tedersoo L."/>
            <person name="Vaario L.M."/>
            <person name="Yamada A."/>
            <person name="Yan M."/>
            <person name="Wang P."/>
            <person name="Xu J."/>
            <person name="Bruns T."/>
            <person name="Baldrian P."/>
            <person name="Vilgalys R."/>
            <person name="Dunand C."/>
            <person name="Henrissat B."/>
            <person name="Grigoriev I.V."/>
            <person name="Hibbett D."/>
            <person name="Nagy L.G."/>
            <person name="Martin F.M."/>
        </authorList>
    </citation>
    <scope>NUCLEOTIDE SEQUENCE</scope>
    <source>
        <strain evidence="8">Prilba</strain>
    </source>
</reference>
<dbReference type="GO" id="GO:0016020">
    <property type="term" value="C:membrane"/>
    <property type="evidence" value="ECO:0007669"/>
    <property type="project" value="UniProtKB-SubCell"/>
</dbReference>
<dbReference type="AlphaFoldDB" id="A0A9P5MUL4"/>
<name>A0A9P5MUL4_9AGAM</name>
<dbReference type="PRINTS" id="PR01035">
    <property type="entry name" value="TCRTETA"/>
</dbReference>
<keyword evidence="2" id="KW-0813">Transport</keyword>
<dbReference type="SUPFAM" id="SSF103473">
    <property type="entry name" value="MFS general substrate transporter"/>
    <property type="match status" value="1"/>
</dbReference>
<feature type="transmembrane region" description="Helical" evidence="6">
    <location>
        <begin position="329"/>
        <end position="353"/>
    </location>
</feature>
<dbReference type="CDD" id="cd17330">
    <property type="entry name" value="MFS_SLC46_TetA_like"/>
    <property type="match status" value="1"/>
</dbReference>
<feature type="transmembrane region" description="Helical" evidence="6">
    <location>
        <begin position="155"/>
        <end position="177"/>
    </location>
</feature>
<evidence type="ECO:0000256" key="1">
    <source>
        <dbReference type="ARBA" id="ARBA00004141"/>
    </source>
</evidence>
<feature type="transmembrane region" description="Helical" evidence="6">
    <location>
        <begin position="189"/>
        <end position="212"/>
    </location>
</feature>
<gene>
    <name evidence="8" type="ORF">DFH94DRAFT_632215</name>
</gene>
<dbReference type="Gene3D" id="1.20.1250.20">
    <property type="entry name" value="MFS general substrate transporter like domains"/>
    <property type="match status" value="1"/>
</dbReference>
<dbReference type="OrthoDB" id="419616at2759"/>
<dbReference type="InterPro" id="IPR036259">
    <property type="entry name" value="MFS_trans_sf"/>
</dbReference>
<keyword evidence="4 6" id="KW-1133">Transmembrane helix</keyword>
<evidence type="ECO:0000313" key="9">
    <source>
        <dbReference type="Proteomes" id="UP000759537"/>
    </source>
</evidence>
<keyword evidence="3 6" id="KW-0812">Transmembrane</keyword>
<organism evidence="8 9">
    <name type="scientific">Russula ochroleuca</name>
    <dbReference type="NCBI Taxonomy" id="152965"/>
    <lineage>
        <taxon>Eukaryota</taxon>
        <taxon>Fungi</taxon>
        <taxon>Dikarya</taxon>
        <taxon>Basidiomycota</taxon>
        <taxon>Agaricomycotina</taxon>
        <taxon>Agaricomycetes</taxon>
        <taxon>Russulales</taxon>
        <taxon>Russulaceae</taxon>
        <taxon>Russula</taxon>
    </lineage>
</organism>
<evidence type="ECO:0000256" key="2">
    <source>
        <dbReference type="ARBA" id="ARBA00022448"/>
    </source>
</evidence>
<evidence type="ECO:0000256" key="4">
    <source>
        <dbReference type="ARBA" id="ARBA00022989"/>
    </source>
</evidence>
<protein>
    <submittedName>
        <fullName evidence="8">MFS general substrate transporter</fullName>
    </submittedName>
</protein>
<dbReference type="PANTHER" id="PTHR23504">
    <property type="entry name" value="MAJOR FACILITATOR SUPERFAMILY DOMAIN-CONTAINING PROTEIN 10"/>
    <property type="match status" value="1"/>
</dbReference>
<dbReference type="GO" id="GO:0022857">
    <property type="term" value="F:transmembrane transporter activity"/>
    <property type="evidence" value="ECO:0007669"/>
    <property type="project" value="InterPro"/>
</dbReference>
<dbReference type="InterPro" id="IPR001958">
    <property type="entry name" value="Tet-R_TetA/multi-R_MdtG-like"/>
</dbReference>
<comment type="caution">
    <text evidence="8">The sequence shown here is derived from an EMBL/GenBank/DDBJ whole genome shotgun (WGS) entry which is preliminary data.</text>
</comment>
<accession>A0A9P5MUL4</accession>
<evidence type="ECO:0000256" key="3">
    <source>
        <dbReference type="ARBA" id="ARBA00022692"/>
    </source>
</evidence>
<keyword evidence="9" id="KW-1185">Reference proteome</keyword>
<dbReference type="Pfam" id="PF07690">
    <property type="entry name" value="MFS_1"/>
    <property type="match status" value="1"/>
</dbReference>
<proteinExistence type="predicted"/>
<feature type="domain" description="Major facilitator superfamily (MFS) profile" evidence="7">
    <location>
        <begin position="60"/>
        <end position="515"/>
    </location>
</feature>
<dbReference type="InterPro" id="IPR020846">
    <property type="entry name" value="MFS_dom"/>
</dbReference>
<evidence type="ECO:0000313" key="8">
    <source>
        <dbReference type="EMBL" id="KAF8479187.1"/>
    </source>
</evidence>